<organism evidence="1">
    <name type="scientific">Polynucleobacter necessarius subsp. necessarius (strain STIR1)</name>
    <dbReference type="NCBI Taxonomy" id="452638"/>
    <lineage>
        <taxon>Bacteria</taxon>
        <taxon>Pseudomonadati</taxon>
        <taxon>Pseudomonadota</taxon>
        <taxon>Betaproteobacteria</taxon>
        <taxon>Burkholderiales</taxon>
        <taxon>Burkholderiaceae</taxon>
        <taxon>Polynucleobacter</taxon>
    </lineage>
</organism>
<dbReference type="AlphaFoldDB" id="B1XTI1"/>
<sequence>MNDWIAGTPALISAAKLLNMGMDEFTQWLPKALVKSGAAKLEGDLLIDLA</sequence>
<dbReference type="KEGG" id="pne:Pnec_0374"/>
<proteinExistence type="predicted"/>
<gene>
    <name evidence="1" type="ordered locus">Pnec_0374</name>
</gene>
<protein>
    <submittedName>
        <fullName evidence="1">Uncharacterized protein</fullName>
    </submittedName>
</protein>
<accession>B1XTI1</accession>
<reference evidence="1" key="1">
    <citation type="submission" date="2008-03" db="EMBL/GenBank/DDBJ databases">
        <title>Complete sequence of Polynucleobacter necessarius STIR1.</title>
        <authorList>
            <consortium name="US DOE Joint Genome Institute"/>
            <person name="Copeland A."/>
            <person name="Lucas S."/>
            <person name="Lapidus A."/>
            <person name="Barry K."/>
            <person name="Detter J.C."/>
            <person name="Glavina del Rio T."/>
            <person name="Hammon N."/>
            <person name="Israni S."/>
            <person name="Dalin E."/>
            <person name="Tice H."/>
            <person name="Pitluck S."/>
            <person name="Chain P."/>
            <person name="Malfatti S."/>
            <person name="Shin M."/>
            <person name="Vergez L."/>
            <person name="Schmutz J."/>
            <person name="Larimer F."/>
            <person name="Land M."/>
            <person name="Hauser L."/>
            <person name="Kyrpides N."/>
            <person name="Kim E."/>
            <person name="Hahn M."/>
            <person name="Richardson P."/>
        </authorList>
    </citation>
    <scope>NUCLEOTIDE SEQUENCE [LARGE SCALE GENOMIC DNA]</scope>
    <source>
        <strain evidence="1">STIR1</strain>
    </source>
</reference>
<dbReference type="EMBL" id="CP001010">
    <property type="protein sequence ID" value="ACB43658.1"/>
    <property type="molecule type" value="Genomic_DNA"/>
</dbReference>
<dbReference type="HOGENOM" id="CLU_3121058_0_0_4"/>
<evidence type="ECO:0000313" key="1">
    <source>
        <dbReference type="EMBL" id="ACB43658.1"/>
    </source>
</evidence>
<name>B1XTI1_POLNS</name>